<dbReference type="FunFam" id="1.10.1200.10:FF:000005">
    <property type="entry name" value="Nonribosomal peptide synthetase 1"/>
    <property type="match status" value="1"/>
</dbReference>
<dbReference type="GO" id="GO:0008610">
    <property type="term" value="P:lipid biosynthetic process"/>
    <property type="evidence" value="ECO:0007669"/>
    <property type="project" value="UniProtKB-ARBA"/>
</dbReference>
<sequence length="1516" mass="174530">MDSRNYYPLSHPQKRIWYTEVLYAERGVCNLKFLFKIHKKMDYLILNQVVNRVIRENDSLRIRLKENEHQVPDQYIAQHQEREFDLVDFGSEKDSDALDRWIEEKRQETFPLFNTDLCHFTLVRLSDKECAVFGNVHHIIMDGLSIQLWSSQIAKYYDGFQGEEDISKKSYLLFLDSEQAYLNSNRFEKDQSFWTEEFQTIPTVTGLKPYNVYQVSTRASRETFPLSDHLKGRLETFSKEHGFSIYTLFVSALSLSMYRWTSSLDVVLGMAYSNRMSKVERELMGMMVSTVPLRMDIDPLEEVLSFMVRVSRKQYQALRHQKYPFDLLLKQMNQENNRNVRLFGATIDYRDRDGSGDSAWIPNREEVQDFAVHIENLTDTDSMSVHIDYRNELFSREEIARFYHTMLALLESAMENPHQKVSEIEILSEEEKRKSLVEFNQPIFDFLPQATIHELFEQQVKLHPDAVAVVYEKDQLTYRELDERANQLARYLQKQGIGSESLVGLCVERSLEMVVGVLGILKAGGAYVPLDPTYPEQRLQYILADASIQLVVTQESLLESSWLPEEIQAVCLDRDQGEIGKESVALPITNGNPDHLAYVIYTSGSTGNPKGVMVEHHNVIRLMKATEHWYQFDENDAWTLFHSYAFDFSVWEIWGALLYGGKLVVVPYWISRSPKDFYQLLIEEKVTVLNQTPSAFRQLIQVCEQEDERQQLDLRYVIFGGEALEPTSLLPWFERYGDQKPQLINMYGITETTVHVTYHPITLHDAKHASRSNIGKRIPDLEVYVLDGYQQPVPIGVTGELYIGGAGLARGYLNRPELTAERFIPHPFSNDPNTRLYRTGDVARFLSDGNLDYLGRIDHQVKIRGFRIELGEIESALNGHASVKEAVVMVREDQPGDKRLVAYVVGDGDASEWRDYLKAELPSHMIPAGFVKVESIPLTANGKVDREALPMPEEQKVETEWVAPRSLNEEVLASIWKQVLGIKQVGIHDNFFEIGGDSILSIQIISRASQMGLKLTPKQMFESPTIFELAQVAGEVESVVAEQGTVTGDAPLTPIQHWFFEAEHPNPNHWNQSMLLRVREKLDVELLEKAFIHLFTHHDALRFRYEPLSDGTWKQRNKGIDEQPVLHVIKRNDADQLTWHQMIQEEMDTAQASFDLLTGPLMRAVYFSDGTNENDRLFWSIHHLVVDGVSWRILLEDLQTVYNQMKCGEKIQLPAKSTSFKEWSERLQTYSESEISKEVQDYWYEQETKPVMTISMDSQVTETTEASLDQVTVVLGKDETHELLQEVPATYKTQINEVLLTALVRASTHYTDQHNKLSVHLEGHGREELIEGVDLSRTVGWFTSIYPVHFDLQGTTTPIEGLKAVKEQLRRIPNHGVDYGIYRYLSSQKHQFDQQSKPSMSFNYLGQLDQIFSPESLFLQDTAFISLDHAPQSKLSHPIEVIGMVQDEKLHLVWKYSREQFSRSTIQDIADGMLNQLRLLINPPTTESAYTVSDFADAEALTEESLSKVLLKLSKK</sequence>
<comment type="cofactor">
    <cofactor evidence="1">
        <name>pantetheine 4'-phosphate</name>
        <dbReference type="ChEBI" id="CHEBI:47942"/>
    </cofactor>
</comment>
<evidence type="ECO:0000256" key="4">
    <source>
        <dbReference type="ARBA" id="ARBA00022553"/>
    </source>
</evidence>
<dbReference type="GO" id="GO:0017000">
    <property type="term" value="P:antibiotic biosynthetic process"/>
    <property type="evidence" value="ECO:0007669"/>
    <property type="project" value="UniProtKB-KW"/>
</dbReference>
<dbReference type="InterPro" id="IPR045851">
    <property type="entry name" value="AMP-bd_C_sf"/>
</dbReference>
<dbReference type="Gene3D" id="3.30.559.30">
    <property type="entry name" value="Nonribosomal peptide synthetase, condensation domain"/>
    <property type="match status" value="2"/>
</dbReference>
<evidence type="ECO:0000256" key="6">
    <source>
        <dbReference type="ARBA" id="ARBA00022679"/>
    </source>
</evidence>
<dbReference type="FunFam" id="3.30.300.30:FF:000010">
    <property type="entry name" value="Enterobactin synthetase component F"/>
    <property type="match status" value="1"/>
</dbReference>
<dbReference type="GO" id="GO:0016740">
    <property type="term" value="F:transferase activity"/>
    <property type="evidence" value="ECO:0007669"/>
    <property type="project" value="UniProtKB-KW"/>
</dbReference>
<gene>
    <name evidence="11" type="ORF">J2Z48_002795</name>
</gene>
<dbReference type="PANTHER" id="PTHR45527:SF14">
    <property type="entry name" value="PLIPASTATIN SYNTHASE SUBUNIT B"/>
    <property type="match status" value="1"/>
</dbReference>
<evidence type="ECO:0000256" key="5">
    <source>
        <dbReference type="ARBA" id="ARBA00022598"/>
    </source>
</evidence>
<keyword evidence="7" id="KW-0677">Repeat</keyword>
<protein>
    <submittedName>
        <fullName evidence="11">Amino acid adenylation domain-containing protein/non-ribosomal peptide synthase protein (TIGR01720 family)</fullName>
    </submittedName>
</protein>
<keyword evidence="12" id="KW-1185">Reference proteome</keyword>
<keyword evidence="9" id="KW-0511">Multifunctional enzyme</keyword>
<keyword evidence="4" id="KW-0597">Phosphoprotein</keyword>
<dbReference type="Gene3D" id="3.30.559.10">
    <property type="entry name" value="Chloramphenicol acetyltransferase-like domain"/>
    <property type="match status" value="2"/>
</dbReference>
<evidence type="ECO:0000259" key="10">
    <source>
        <dbReference type="PROSITE" id="PS50075"/>
    </source>
</evidence>
<dbReference type="EMBL" id="JAUSUV010000014">
    <property type="protein sequence ID" value="MDQ0418592.1"/>
    <property type="molecule type" value="Genomic_DNA"/>
</dbReference>
<dbReference type="InterPro" id="IPR010071">
    <property type="entry name" value="AA_adenyl_dom"/>
</dbReference>
<dbReference type="Gene3D" id="1.10.1200.10">
    <property type="entry name" value="ACP-like"/>
    <property type="match status" value="1"/>
</dbReference>
<proteinExistence type="inferred from homology"/>
<reference evidence="11 12" key="1">
    <citation type="submission" date="2023-07" db="EMBL/GenBank/DDBJ databases">
        <title>Genomic Encyclopedia of Type Strains, Phase IV (KMG-IV): sequencing the most valuable type-strain genomes for metagenomic binning, comparative biology and taxonomic classification.</title>
        <authorList>
            <person name="Goeker M."/>
        </authorList>
    </citation>
    <scope>NUCLEOTIDE SEQUENCE [LARGE SCALE GENOMIC DNA]</scope>
    <source>
        <strain evidence="11 12">DSM 46876</strain>
    </source>
</reference>
<evidence type="ECO:0000256" key="7">
    <source>
        <dbReference type="ARBA" id="ARBA00022737"/>
    </source>
</evidence>
<dbReference type="InterPro" id="IPR009081">
    <property type="entry name" value="PP-bd_ACP"/>
</dbReference>
<dbReference type="CDD" id="cd19534">
    <property type="entry name" value="E_NRPS"/>
    <property type="match status" value="1"/>
</dbReference>
<dbReference type="NCBIfam" id="TIGR01720">
    <property type="entry name" value="NRPS-para261"/>
    <property type="match status" value="1"/>
</dbReference>
<dbReference type="Pfam" id="PF00668">
    <property type="entry name" value="Condensation"/>
    <property type="match status" value="2"/>
</dbReference>
<dbReference type="InterPro" id="IPR025110">
    <property type="entry name" value="AMP-bd_C"/>
</dbReference>
<feature type="domain" description="Carrier" evidence="10">
    <location>
        <begin position="963"/>
        <end position="1037"/>
    </location>
</feature>
<evidence type="ECO:0000256" key="3">
    <source>
        <dbReference type="ARBA" id="ARBA00022450"/>
    </source>
</evidence>
<dbReference type="GO" id="GO:0005737">
    <property type="term" value="C:cytoplasm"/>
    <property type="evidence" value="ECO:0007669"/>
    <property type="project" value="TreeGrafter"/>
</dbReference>
<dbReference type="SUPFAM" id="SSF56801">
    <property type="entry name" value="Acetyl-CoA synthetase-like"/>
    <property type="match status" value="1"/>
</dbReference>
<comment type="similarity">
    <text evidence="2">Belongs to the ATP-dependent AMP-binding enzyme family.</text>
</comment>
<dbReference type="InterPro" id="IPR006162">
    <property type="entry name" value="Ppantetheine_attach_site"/>
</dbReference>
<accession>A0AAJ1TLA3</accession>
<dbReference type="FunFam" id="3.40.50.980:FF:000002">
    <property type="entry name" value="Enterobactin synthetase component F"/>
    <property type="match status" value="1"/>
</dbReference>
<dbReference type="Pfam" id="PF00501">
    <property type="entry name" value="AMP-binding"/>
    <property type="match status" value="1"/>
</dbReference>
<dbReference type="PROSITE" id="PS00012">
    <property type="entry name" value="PHOSPHOPANTETHEINE"/>
    <property type="match status" value="1"/>
</dbReference>
<dbReference type="InterPro" id="IPR001242">
    <property type="entry name" value="Condensation_dom"/>
</dbReference>
<dbReference type="Gene3D" id="2.30.38.10">
    <property type="entry name" value="Luciferase, Domain 3"/>
    <property type="match status" value="1"/>
</dbReference>
<keyword evidence="8" id="KW-0045">Antibiotic biosynthesis</keyword>
<dbReference type="FunFam" id="3.30.559.10:FF:000016">
    <property type="entry name" value="Nonribosomal peptide synthase Pes1"/>
    <property type="match status" value="1"/>
</dbReference>
<dbReference type="FunFam" id="2.30.38.10:FF:000001">
    <property type="entry name" value="Non-ribosomal peptide synthetase PvdI"/>
    <property type="match status" value="1"/>
</dbReference>
<dbReference type="GO" id="GO:0016874">
    <property type="term" value="F:ligase activity"/>
    <property type="evidence" value="ECO:0007669"/>
    <property type="project" value="UniProtKB-KW"/>
</dbReference>
<dbReference type="PANTHER" id="PTHR45527">
    <property type="entry name" value="NONRIBOSOMAL PEPTIDE SYNTHETASE"/>
    <property type="match status" value="1"/>
</dbReference>
<dbReference type="InterPro" id="IPR020806">
    <property type="entry name" value="PKS_PP-bd"/>
</dbReference>
<dbReference type="RefSeq" id="WP_307254427.1">
    <property type="nucleotide sequence ID" value="NZ_JAUSUV010000014.1"/>
</dbReference>
<evidence type="ECO:0000313" key="12">
    <source>
        <dbReference type="Proteomes" id="UP001238450"/>
    </source>
</evidence>
<evidence type="ECO:0000256" key="2">
    <source>
        <dbReference type="ARBA" id="ARBA00006432"/>
    </source>
</evidence>
<dbReference type="InterPro" id="IPR010060">
    <property type="entry name" value="NRPS_synth"/>
</dbReference>
<dbReference type="Pfam" id="PF13193">
    <property type="entry name" value="AMP-binding_C"/>
    <property type="match status" value="1"/>
</dbReference>
<dbReference type="InterPro" id="IPR000873">
    <property type="entry name" value="AMP-dep_synth/lig_dom"/>
</dbReference>
<dbReference type="SMART" id="SM00823">
    <property type="entry name" value="PKS_PP"/>
    <property type="match status" value="1"/>
</dbReference>
<evidence type="ECO:0000313" key="11">
    <source>
        <dbReference type="EMBL" id="MDQ0418592.1"/>
    </source>
</evidence>
<dbReference type="PROSITE" id="PS00455">
    <property type="entry name" value="AMP_BINDING"/>
    <property type="match status" value="1"/>
</dbReference>
<keyword evidence="6" id="KW-0808">Transferase</keyword>
<comment type="caution">
    <text evidence="11">The sequence shown here is derived from an EMBL/GenBank/DDBJ whole genome shotgun (WGS) entry which is preliminary data.</text>
</comment>
<dbReference type="Pfam" id="PF00550">
    <property type="entry name" value="PP-binding"/>
    <property type="match status" value="1"/>
</dbReference>
<dbReference type="InterPro" id="IPR036736">
    <property type="entry name" value="ACP-like_sf"/>
</dbReference>
<dbReference type="PROSITE" id="PS50075">
    <property type="entry name" value="CARRIER"/>
    <property type="match status" value="1"/>
</dbReference>
<evidence type="ECO:0000256" key="9">
    <source>
        <dbReference type="ARBA" id="ARBA00023268"/>
    </source>
</evidence>
<evidence type="ECO:0000256" key="8">
    <source>
        <dbReference type="ARBA" id="ARBA00023194"/>
    </source>
</evidence>
<name>A0AAJ1TLA3_9BACL</name>
<dbReference type="Proteomes" id="UP001238450">
    <property type="component" value="Unassembled WGS sequence"/>
</dbReference>
<dbReference type="CDD" id="cd17643">
    <property type="entry name" value="A_NRPS_Cytc1-like"/>
    <property type="match status" value="1"/>
</dbReference>
<dbReference type="SUPFAM" id="SSF47336">
    <property type="entry name" value="ACP-like"/>
    <property type="match status" value="1"/>
</dbReference>
<organism evidence="11 12">
    <name type="scientific">Croceifilum oryzae</name>
    <dbReference type="NCBI Taxonomy" id="1553429"/>
    <lineage>
        <taxon>Bacteria</taxon>
        <taxon>Bacillati</taxon>
        <taxon>Bacillota</taxon>
        <taxon>Bacilli</taxon>
        <taxon>Bacillales</taxon>
        <taxon>Thermoactinomycetaceae</taxon>
        <taxon>Croceifilum</taxon>
    </lineage>
</organism>
<keyword evidence="3" id="KW-0596">Phosphopantetheine</keyword>
<dbReference type="FunFam" id="3.40.50.12780:FF:000012">
    <property type="entry name" value="Non-ribosomal peptide synthetase"/>
    <property type="match status" value="1"/>
</dbReference>
<evidence type="ECO:0000256" key="1">
    <source>
        <dbReference type="ARBA" id="ARBA00001957"/>
    </source>
</evidence>
<dbReference type="Gene3D" id="3.40.50.980">
    <property type="match status" value="2"/>
</dbReference>
<dbReference type="GO" id="GO:0043041">
    <property type="term" value="P:amino acid activation for nonribosomal peptide biosynthetic process"/>
    <property type="evidence" value="ECO:0007669"/>
    <property type="project" value="TreeGrafter"/>
</dbReference>
<dbReference type="NCBIfam" id="TIGR01733">
    <property type="entry name" value="AA-adenyl-dom"/>
    <property type="match status" value="1"/>
</dbReference>
<dbReference type="SUPFAM" id="SSF52777">
    <property type="entry name" value="CoA-dependent acyltransferases"/>
    <property type="match status" value="4"/>
</dbReference>
<dbReference type="GO" id="GO:0031177">
    <property type="term" value="F:phosphopantetheine binding"/>
    <property type="evidence" value="ECO:0007669"/>
    <property type="project" value="InterPro"/>
</dbReference>
<dbReference type="InterPro" id="IPR023213">
    <property type="entry name" value="CAT-like_dom_sf"/>
</dbReference>
<dbReference type="InterPro" id="IPR020845">
    <property type="entry name" value="AMP-binding_CS"/>
</dbReference>
<dbReference type="GO" id="GO:0044550">
    <property type="term" value="P:secondary metabolite biosynthetic process"/>
    <property type="evidence" value="ECO:0007669"/>
    <property type="project" value="UniProtKB-ARBA"/>
</dbReference>
<keyword evidence="5" id="KW-0436">Ligase</keyword>
<dbReference type="Gene3D" id="3.30.300.30">
    <property type="match status" value="1"/>
</dbReference>